<keyword evidence="2" id="KW-1185">Reference proteome</keyword>
<organism evidence="1 2">
    <name type="scientific">Richelia sinica FACHB-800</name>
    <dbReference type="NCBI Taxonomy" id="1357546"/>
    <lineage>
        <taxon>Bacteria</taxon>
        <taxon>Bacillati</taxon>
        <taxon>Cyanobacteriota</taxon>
        <taxon>Cyanophyceae</taxon>
        <taxon>Nostocales</taxon>
        <taxon>Nostocaceae</taxon>
        <taxon>Richelia</taxon>
    </lineage>
</organism>
<gene>
    <name evidence="1" type="ORF">B6N60_02731</name>
</gene>
<dbReference type="EMBL" id="CP021056">
    <property type="protein sequence ID" value="QXE24028.1"/>
    <property type="molecule type" value="Genomic_DNA"/>
</dbReference>
<proteinExistence type="predicted"/>
<evidence type="ECO:0000313" key="1">
    <source>
        <dbReference type="EMBL" id="QXE24028.1"/>
    </source>
</evidence>
<protein>
    <recommendedName>
        <fullName evidence="3">Ferritin-like domain-containing protein</fullName>
    </recommendedName>
</protein>
<dbReference type="KEGG" id="rsin:B6N60_02731"/>
<dbReference type="CDD" id="cd00657">
    <property type="entry name" value="Ferritin_like"/>
    <property type="match status" value="1"/>
</dbReference>
<reference evidence="1" key="1">
    <citation type="submission" date="2017-04" db="EMBL/GenBank/DDBJ databases">
        <title>Genome deletions in a multicellular cyanobacterial endosymbiont for morphological adaptation in marine diatoms.</title>
        <authorList>
            <person name="Wang Y."/>
            <person name="Gao H."/>
            <person name="Li R."/>
            <person name="Xu X."/>
        </authorList>
    </citation>
    <scope>NUCLEOTIDE SEQUENCE</scope>
    <source>
        <strain evidence="1">FACHB 800</strain>
    </source>
</reference>
<dbReference type="AlphaFoldDB" id="A0A975Y5B0"/>
<dbReference type="SUPFAM" id="SSF47240">
    <property type="entry name" value="Ferritin-like"/>
    <property type="match status" value="1"/>
</dbReference>
<name>A0A975Y5B0_9NOST</name>
<evidence type="ECO:0008006" key="3">
    <source>
        <dbReference type="Google" id="ProtNLM"/>
    </source>
</evidence>
<evidence type="ECO:0000313" key="2">
    <source>
        <dbReference type="Proteomes" id="UP000683511"/>
    </source>
</evidence>
<accession>A0A975Y5B0</accession>
<sequence>MKIGSVEHKKLFCATFMETYQEYKPESLPWPDLDEQGLQLLQGIPFWQKALDIEREAGAMVSGYAATVKDRLIQEAIALQGREETRHANLIKTLIDRYQIEMPPRPPVEVPQNIEPAFTTFGFEECLDSFFAFGLFAIAREADIFPEQLFTIFDLILDEEARHIVFFINWFTYTQIERGHGLPLLRGAKTLWYYSRAMSNLIDTFGGRDTSGTGFTATSATTLTNDLTAEKFLAVCIRENEYRMSKYDSRLLQPRFLPRLATTVLRTIQLLPKRKPQTPQGASA</sequence>
<dbReference type="RefSeq" id="WP_190608521.1">
    <property type="nucleotide sequence ID" value="NZ_CP021056.1"/>
</dbReference>
<dbReference type="InterPro" id="IPR009078">
    <property type="entry name" value="Ferritin-like_SF"/>
</dbReference>
<dbReference type="Proteomes" id="UP000683511">
    <property type="component" value="Chromosome"/>
</dbReference>